<keyword evidence="3" id="KW-1185">Reference proteome</keyword>
<organism evidence="2 3">
    <name type="scientific">Pleurodeles waltl</name>
    <name type="common">Iberian ribbed newt</name>
    <dbReference type="NCBI Taxonomy" id="8319"/>
    <lineage>
        <taxon>Eukaryota</taxon>
        <taxon>Metazoa</taxon>
        <taxon>Chordata</taxon>
        <taxon>Craniata</taxon>
        <taxon>Vertebrata</taxon>
        <taxon>Euteleostomi</taxon>
        <taxon>Amphibia</taxon>
        <taxon>Batrachia</taxon>
        <taxon>Caudata</taxon>
        <taxon>Salamandroidea</taxon>
        <taxon>Salamandridae</taxon>
        <taxon>Pleurodelinae</taxon>
        <taxon>Pleurodeles</taxon>
    </lineage>
</organism>
<feature type="compositionally biased region" description="Basic and acidic residues" evidence="1">
    <location>
        <begin position="89"/>
        <end position="100"/>
    </location>
</feature>
<evidence type="ECO:0000313" key="3">
    <source>
        <dbReference type="Proteomes" id="UP001066276"/>
    </source>
</evidence>
<evidence type="ECO:0000256" key="1">
    <source>
        <dbReference type="SAM" id="MobiDB-lite"/>
    </source>
</evidence>
<feature type="compositionally biased region" description="Low complexity" evidence="1">
    <location>
        <begin position="40"/>
        <end position="54"/>
    </location>
</feature>
<dbReference type="AlphaFoldDB" id="A0AAV7UPH8"/>
<protein>
    <submittedName>
        <fullName evidence="2">Uncharacterized protein</fullName>
    </submittedName>
</protein>
<feature type="region of interest" description="Disordered" evidence="1">
    <location>
        <begin position="1"/>
        <end position="20"/>
    </location>
</feature>
<dbReference type="EMBL" id="JANPWB010000005">
    <property type="protein sequence ID" value="KAJ1190155.1"/>
    <property type="molecule type" value="Genomic_DNA"/>
</dbReference>
<proteinExistence type="predicted"/>
<name>A0AAV7UPH8_PLEWA</name>
<dbReference type="Proteomes" id="UP001066276">
    <property type="component" value="Chromosome 3_1"/>
</dbReference>
<accession>A0AAV7UPH8</accession>
<comment type="caution">
    <text evidence="2">The sequence shown here is derived from an EMBL/GenBank/DDBJ whole genome shotgun (WGS) entry which is preliminary data.</text>
</comment>
<sequence>MDPHTVSAPTRHGHCVPLNTVPVVPDRDSLWCWTDCSPLSKSPRSSRLQSLPLAQRRDPQLPEGVRPAAASSVLPQSKEGPAAPSKSPGAREEGLCRTERVQFASEDGWPVGERRVAGVSSPPIYALNDDTVVPGSPLEPTVMSQTPPVDHYLATLRCKEAL</sequence>
<feature type="region of interest" description="Disordered" evidence="1">
    <location>
        <begin position="40"/>
        <end position="103"/>
    </location>
</feature>
<reference evidence="2" key="1">
    <citation type="journal article" date="2022" name="bioRxiv">
        <title>Sequencing and chromosome-scale assembly of the giantPleurodeles waltlgenome.</title>
        <authorList>
            <person name="Brown T."/>
            <person name="Elewa A."/>
            <person name="Iarovenko S."/>
            <person name="Subramanian E."/>
            <person name="Araus A.J."/>
            <person name="Petzold A."/>
            <person name="Susuki M."/>
            <person name="Suzuki K.-i.T."/>
            <person name="Hayashi T."/>
            <person name="Toyoda A."/>
            <person name="Oliveira C."/>
            <person name="Osipova E."/>
            <person name="Leigh N.D."/>
            <person name="Simon A."/>
            <person name="Yun M.H."/>
        </authorList>
    </citation>
    <scope>NUCLEOTIDE SEQUENCE</scope>
    <source>
        <strain evidence="2">20211129_DDA</strain>
        <tissue evidence="2">Liver</tissue>
    </source>
</reference>
<evidence type="ECO:0000313" key="2">
    <source>
        <dbReference type="EMBL" id="KAJ1190155.1"/>
    </source>
</evidence>
<gene>
    <name evidence="2" type="ORF">NDU88_006894</name>
</gene>